<gene>
    <name evidence="2" type="ORF">GCM10007854_13440</name>
</gene>
<evidence type="ECO:0000256" key="1">
    <source>
        <dbReference type="SAM" id="MobiDB-lite"/>
    </source>
</evidence>
<proteinExistence type="predicted"/>
<dbReference type="EMBL" id="BSNJ01000002">
    <property type="protein sequence ID" value="GLQ20389.1"/>
    <property type="molecule type" value="Genomic_DNA"/>
</dbReference>
<feature type="compositionally biased region" description="Basic and acidic residues" evidence="1">
    <location>
        <begin position="72"/>
        <end position="87"/>
    </location>
</feature>
<evidence type="ECO:0000313" key="2">
    <source>
        <dbReference type="EMBL" id="GLQ20389.1"/>
    </source>
</evidence>
<name>A0ABQ5UYL5_9PROT</name>
<keyword evidence="3" id="KW-1185">Reference proteome</keyword>
<reference evidence="2" key="2">
    <citation type="submission" date="2023-01" db="EMBL/GenBank/DDBJ databases">
        <title>Draft genome sequence of Algimonas porphyrae strain NBRC 108216.</title>
        <authorList>
            <person name="Sun Q."/>
            <person name="Mori K."/>
        </authorList>
    </citation>
    <scope>NUCLEOTIDE SEQUENCE</scope>
    <source>
        <strain evidence="2">NBRC 108216</strain>
    </source>
</reference>
<reference evidence="2" key="1">
    <citation type="journal article" date="2014" name="Int. J. Syst. Evol. Microbiol.">
        <title>Complete genome of a new Firmicutes species belonging to the dominant human colonic microbiota ('Ruminococcus bicirculans') reveals two chromosomes and a selective capacity to utilize plant glucans.</title>
        <authorList>
            <consortium name="NISC Comparative Sequencing Program"/>
            <person name="Wegmann U."/>
            <person name="Louis P."/>
            <person name="Goesmann A."/>
            <person name="Henrissat B."/>
            <person name="Duncan S.H."/>
            <person name="Flint H.J."/>
        </authorList>
    </citation>
    <scope>NUCLEOTIDE SEQUENCE</scope>
    <source>
        <strain evidence="2">NBRC 108216</strain>
    </source>
</reference>
<dbReference type="Proteomes" id="UP001161390">
    <property type="component" value="Unassembled WGS sequence"/>
</dbReference>
<protein>
    <submittedName>
        <fullName evidence="2">Uncharacterized protein</fullName>
    </submittedName>
</protein>
<organism evidence="2 3">
    <name type="scientific">Algimonas porphyrae</name>
    <dbReference type="NCBI Taxonomy" id="1128113"/>
    <lineage>
        <taxon>Bacteria</taxon>
        <taxon>Pseudomonadati</taxon>
        <taxon>Pseudomonadota</taxon>
        <taxon>Alphaproteobacteria</taxon>
        <taxon>Maricaulales</taxon>
        <taxon>Robiginitomaculaceae</taxon>
        <taxon>Algimonas</taxon>
    </lineage>
</organism>
<comment type="caution">
    <text evidence="2">The sequence shown here is derived from an EMBL/GenBank/DDBJ whole genome shotgun (WGS) entry which is preliminary data.</text>
</comment>
<accession>A0ABQ5UYL5</accession>
<sequence>MDRPDRNCEDIVKVKTLRPHANGYGHPFNKRKGSIYVHPAPESLIRQKVVEPYAERETRRRKGSGKGAARPQDGDGKAGDAKGHEGSDGAGTGEG</sequence>
<feature type="region of interest" description="Disordered" evidence="1">
    <location>
        <begin position="42"/>
        <end position="95"/>
    </location>
</feature>
<evidence type="ECO:0000313" key="3">
    <source>
        <dbReference type="Proteomes" id="UP001161390"/>
    </source>
</evidence>